<sequence>MQRYDWCGTPPTIKIRMWSSLRAVCLDSGCRYSSWRVTGIDVKAECANGSVPTGYYRRIDWLEELSQILPESSESDRSWRKNAPGM</sequence>
<gene>
    <name evidence="1" type="ORF">PISMIDRAFT_11899</name>
</gene>
<evidence type="ECO:0000313" key="2">
    <source>
        <dbReference type="Proteomes" id="UP000054018"/>
    </source>
</evidence>
<dbReference type="HOGENOM" id="CLU_2498716_0_0_1"/>
<accession>A0A0C9ZQR5</accession>
<name>A0A0C9ZQR5_9AGAM</name>
<evidence type="ECO:0000313" key="1">
    <source>
        <dbReference type="EMBL" id="KIK22043.1"/>
    </source>
</evidence>
<protein>
    <submittedName>
        <fullName evidence="1">Uncharacterized protein</fullName>
    </submittedName>
</protein>
<dbReference type="AlphaFoldDB" id="A0A0C9ZQR5"/>
<dbReference type="EMBL" id="KN833744">
    <property type="protein sequence ID" value="KIK22043.1"/>
    <property type="molecule type" value="Genomic_DNA"/>
</dbReference>
<reference evidence="2" key="2">
    <citation type="submission" date="2015-01" db="EMBL/GenBank/DDBJ databases">
        <title>Evolutionary Origins and Diversification of the Mycorrhizal Mutualists.</title>
        <authorList>
            <consortium name="DOE Joint Genome Institute"/>
            <consortium name="Mycorrhizal Genomics Consortium"/>
            <person name="Kohler A."/>
            <person name="Kuo A."/>
            <person name="Nagy L.G."/>
            <person name="Floudas D."/>
            <person name="Copeland A."/>
            <person name="Barry K.W."/>
            <person name="Cichocki N."/>
            <person name="Veneault-Fourrey C."/>
            <person name="LaButti K."/>
            <person name="Lindquist E.A."/>
            <person name="Lipzen A."/>
            <person name="Lundell T."/>
            <person name="Morin E."/>
            <person name="Murat C."/>
            <person name="Riley R."/>
            <person name="Ohm R."/>
            <person name="Sun H."/>
            <person name="Tunlid A."/>
            <person name="Henrissat B."/>
            <person name="Grigoriev I.V."/>
            <person name="Hibbett D.S."/>
            <person name="Martin F."/>
        </authorList>
    </citation>
    <scope>NUCLEOTIDE SEQUENCE [LARGE SCALE GENOMIC DNA]</scope>
    <source>
        <strain evidence="2">441</strain>
    </source>
</reference>
<organism evidence="1 2">
    <name type="scientific">Pisolithus microcarpus 441</name>
    <dbReference type="NCBI Taxonomy" id="765257"/>
    <lineage>
        <taxon>Eukaryota</taxon>
        <taxon>Fungi</taxon>
        <taxon>Dikarya</taxon>
        <taxon>Basidiomycota</taxon>
        <taxon>Agaricomycotina</taxon>
        <taxon>Agaricomycetes</taxon>
        <taxon>Agaricomycetidae</taxon>
        <taxon>Boletales</taxon>
        <taxon>Sclerodermatineae</taxon>
        <taxon>Pisolithaceae</taxon>
        <taxon>Pisolithus</taxon>
    </lineage>
</organism>
<proteinExistence type="predicted"/>
<keyword evidence="2" id="KW-1185">Reference proteome</keyword>
<dbReference type="Proteomes" id="UP000054018">
    <property type="component" value="Unassembled WGS sequence"/>
</dbReference>
<reference evidence="1 2" key="1">
    <citation type="submission" date="2014-04" db="EMBL/GenBank/DDBJ databases">
        <authorList>
            <consortium name="DOE Joint Genome Institute"/>
            <person name="Kuo A."/>
            <person name="Kohler A."/>
            <person name="Costa M.D."/>
            <person name="Nagy L.G."/>
            <person name="Floudas D."/>
            <person name="Copeland A."/>
            <person name="Barry K.W."/>
            <person name="Cichocki N."/>
            <person name="Veneault-Fourrey C."/>
            <person name="LaButti K."/>
            <person name="Lindquist E.A."/>
            <person name="Lipzen A."/>
            <person name="Lundell T."/>
            <person name="Morin E."/>
            <person name="Murat C."/>
            <person name="Sun H."/>
            <person name="Tunlid A."/>
            <person name="Henrissat B."/>
            <person name="Grigoriev I.V."/>
            <person name="Hibbett D.S."/>
            <person name="Martin F."/>
            <person name="Nordberg H.P."/>
            <person name="Cantor M.N."/>
            <person name="Hua S.X."/>
        </authorList>
    </citation>
    <scope>NUCLEOTIDE SEQUENCE [LARGE SCALE GENOMIC DNA]</scope>
    <source>
        <strain evidence="1 2">441</strain>
    </source>
</reference>